<dbReference type="InterPro" id="IPR035985">
    <property type="entry name" value="Ubiquitin-activating_enz"/>
</dbReference>
<dbReference type="SUPFAM" id="SSF69572">
    <property type="entry name" value="Activating enzymes of the ubiquitin-like proteins"/>
    <property type="match status" value="1"/>
</dbReference>
<keyword evidence="8" id="KW-0808">Transferase</keyword>
<accession>A0ABV1LLM5</accession>
<keyword evidence="2" id="KW-0479">Metal-binding</keyword>
<evidence type="ECO:0000259" key="6">
    <source>
        <dbReference type="Pfam" id="PF00899"/>
    </source>
</evidence>
<keyword evidence="8" id="KW-0548">Nucleotidyltransferase</keyword>
<evidence type="ECO:0000256" key="2">
    <source>
        <dbReference type="ARBA" id="ARBA00022723"/>
    </source>
</evidence>
<feature type="domain" description="JAB" evidence="7">
    <location>
        <begin position="14"/>
        <end position="111"/>
    </location>
</feature>
<proteinExistence type="predicted"/>
<dbReference type="Proteomes" id="UP001469089">
    <property type="component" value="Unassembled WGS sequence"/>
</dbReference>
<dbReference type="Pfam" id="PF14464">
    <property type="entry name" value="Prok-JAB"/>
    <property type="match status" value="1"/>
</dbReference>
<protein>
    <submittedName>
        <fullName evidence="8">ThiF family adenylyltransferase</fullName>
    </submittedName>
</protein>
<keyword evidence="5" id="KW-0482">Metalloprotease</keyword>
<comment type="caution">
    <text evidence="8">The sequence shown here is derived from an EMBL/GenBank/DDBJ whole genome shotgun (WGS) entry which is preliminary data.</text>
</comment>
<evidence type="ECO:0000256" key="1">
    <source>
        <dbReference type="ARBA" id="ARBA00022670"/>
    </source>
</evidence>
<keyword evidence="4" id="KW-0862">Zinc</keyword>
<dbReference type="CDD" id="cd01483">
    <property type="entry name" value="E1_enzyme_family"/>
    <property type="match status" value="1"/>
</dbReference>
<evidence type="ECO:0000256" key="3">
    <source>
        <dbReference type="ARBA" id="ARBA00022801"/>
    </source>
</evidence>
<keyword evidence="9" id="KW-1185">Reference proteome</keyword>
<keyword evidence="3" id="KW-0378">Hydrolase</keyword>
<name>A0ABV1LLM5_9BURK</name>
<dbReference type="Pfam" id="PF00899">
    <property type="entry name" value="ThiF"/>
    <property type="match status" value="1"/>
</dbReference>
<evidence type="ECO:0000313" key="8">
    <source>
        <dbReference type="EMBL" id="MEQ5840143.1"/>
    </source>
</evidence>
<dbReference type="Gene3D" id="3.40.50.720">
    <property type="entry name" value="NAD(P)-binding Rossmann-like Domain"/>
    <property type="match status" value="1"/>
</dbReference>
<dbReference type="GO" id="GO:0016779">
    <property type="term" value="F:nucleotidyltransferase activity"/>
    <property type="evidence" value="ECO:0007669"/>
    <property type="project" value="UniProtKB-KW"/>
</dbReference>
<dbReference type="PANTHER" id="PTHR43267">
    <property type="entry name" value="TRNA THREONYLCARBAMOYLADENOSINE DEHYDRATASE"/>
    <property type="match status" value="1"/>
</dbReference>
<organism evidence="8 9">
    <name type="scientific">Paraburkholderia acidicola</name>
    <dbReference type="NCBI Taxonomy" id="1912599"/>
    <lineage>
        <taxon>Bacteria</taxon>
        <taxon>Pseudomonadati</taxon>
        <taxon>Pseudomonadota</taxon>
        <taxon>Betaproteobacteria</taxon>
        <taxon>Burkholderiales</taxon>
        <taxon>Burkholderiaceae</taxon>
        <taxon>Paraburkholderia</taxon>
    </lineage>
</organism>
<dbReference type="RefSeq" id="WP_349542401.1">
    <property type="nucleotide sequence ID" value="NZ_JAOALG010000001.1"/>
</dbReference>
<keyword evidence="1" id="KW-0645">Protease</keyword>
<dbReference type="PANTHER" id="PTHR43267:SF1">
    <property type="entry name" value="TRNA THREONYLCARBAMOYLADENOSINE DEHYDRATASE"/>
    <property type="match status" value="1"/>
</dbReference>
<dbReference type="InterPro" id="IPR028090">
    <property type="entry name" value="JAB_dom_prok"/>
</dbReference>
<evidence type="ECO:0000313" key="9">
    <source>
        <dbReference type="Proteomes" id="UP001469089"/>
    </source>
</evidence>
<evidence type="ECO:0000256" key="5">
    <source>
        <dbReference type="ARBA" id="ARBA00023049"/>
    </source>
</evidence>
<dbReference type="EMBL" id="JAOALG010000001">
    <property type="protein sequence ID" value="MEQ5840143.1"/>
    <property type="molecule type" value="Genomic_DNA"/>
</dbReference>
<reference evidence="8 9" key="1">
    <citation type="journal article" date="2024" name="Chem. Sci.">
        <title>Discovery of a lagriamide polyketide by integrated genome mining, isotopic labeling, and untargeted metabolomics.</title>
        <authorList>
            <person name="Fergusson C.H."/>
            <person name="Saulog J."/>
            <person name="Paulo B.S."/>
            <person name="Wilson D.M."/>
            <person name="Liu D.Y."/>
            <person name="Morehouse N.J."/>
            <person name="Waterworth S."/>
            <person name="Barkei J."/>
            <person name="Gray C.A."/>
            <person name="Kwan J.C."/>
            <person name="Eustaquio A.S."/>
            <person name="Linington R.G."/>
        </authorList>
    </citation>
    <scope>NUCLEOTIDE SEQUENCE [LARGE SCALE GENOMIC DNA]</scope>
    <source>
        <strain evidence="8 9">RL17-338-BIF-B</strain>
    </source>
</reference>
<gene>
    <name evidence="8" type="ORF">N0A02_11975</name>
</gene>
<feature type="domain" description="THIF-type NAD/FAD binding fold" evidence="6">
    <location>
        <begin position="169"/>
        <end position="411"/>
    </location>
</feature>
<evidence type="ECO:0000259" key="7">
    <source>
        <dbReference type="Pfam" id="PF14464"/>
    </source>
</evidence>
<dbReference type="InterPro" id="IPR000594">
    <property type="entry name" value="ThiF_NAD_FAD-bd"/>
</dbReference>
<dbReference type="InterPro" id="IPR045886">
    <property type="entry name" value="ThiF/MoeB/HesA"/>
</dbReference>
<sequence>MKTGIVLHEEQELQLRQLLFDTPGVEGAAFLLCGQVVTHNVQKLVANAVVAIAPEDFIERSADGLILKSAAIAKVSKLARYEGLSVVFAHSHPGGFAAFSTRDDREEEKLIPFFQSRIPGHLHGTLVLTETTIVGRIYSDRRYEADQVLVIGQRFRNHARNNTEADGRYDRQVRAFGPSIQRTLNALTVGIVGVGGTGSACAEQLKRLGVGHLILFDHDSLEDTNLNRVYGATIADVGKNKAEVAATRLNTIGLDGVCEAVPESIVTLAAAKRLRECDVVFGCTDKEIPRAILSRLALTYHIPVIDMGVVIDSIGGVIRGIYGRVTTLIAKEPCLFCRGRISAEGLRVEALSAEDRERHVRQGYAPELDSPSPAVIAFTSMTASHAVSELLHRLTGFMGDSREASEVLLLVDKNRIGTNRRSADEACFCSVSGDWGRGDQTPYLDMVWPTTST</sequence>
<evidence type="ECO:0000256" key="4">
    <source>
        <dbReference type="ARBA" id="ARBA00022833"/>
    </source>
</evidence>